<keyword evidence="3" id="KW-1185">Reference proteome</keyword>
<dbReference type="EMBL" id="CR940353">
    <property type="protein sequence ID" value="CAI76098.1"/>
    <property type="molecule type" value="Genomic_DNA"/>
</dbReference>
<feature type="region of interest" description="Disordered" evidence="1">
    <location>
        <begin position="452"/>
        <end position="508"/>
    </location>
</feature>
<dbReference type="AlphaFoldDB" id="Q4UAQ3"/>
<dbReference type="InParanoid" id="Q4UAQ3"/>
<evidence type="ECO:0000256" key="1">
    <source>
        <dbReference type="SAM" id="MobiDB-lite"/>
    </source>
</evidence>
<evidence type="ECO:0000313" key="2">
    <source>
        <dbReference type="EMBL" id="CAI76098.1"/>
    </source>
</evidence>
<dbReference type="GeneID" id="3862600"/>
<name>Q4UAQ3_THEAN</name>
<dbReference type="OrthoDB" id="10518838at2759"/>
<sequence>MKLFLYFFIRFLLLGLLTGVYCVINVAEGLGFEGIVLDLKNIDTSYFKIVKRDEIPDTHPEIFRFMLKPGTSKVITLIKVDLFNIWERSPEKNDNEFYYFDMYNTRNRGIMVDIHTSGSGGGETFQFKITGNFKSLLTLIEFYRELTTESEDVDNSKIKLDVNDKFDMLYHESFTKIDGTKRYLTFSSLYEEFIQVSDRDYIIWEPKSPYGMDPNTSTQNQGPEGLSNKKELYCKMVEIYSNFNFIHLVKITLENDDIVYFKIRNNTPLEVGRPTKLDTVNEEEFIKAKKEFGFEELDERSYEKILDSRISEGDNSHAEIDLSKNNYYLENSRISFCGIREVSVHIVGKKNFITFKYENQKIFEYSYGDSYRIIIVKSNSGTKYIEVISMTGGVMKKTYFALEPKETVWKKITNYEYDFPLKSEIDYESKHTYFGEVETIVDDLPIEVKKKINPDFGKNPPKESPPNIPDFENKQLKVNPPNIPDFENKQPKDSPTNNPDFRSQPPKEGGIESVVSSFKISKIWIVLLTIFFSLI</sequence>
<dbReference type="RefSeq" id="XP_952724.1">
    <property type="nucleotide sequence ID" value="XM_947631.1"/>
</dbReference>
<protein>
    <submittedName>
        <fullName evidence="2">Uncharacterized protein</fullName>
    </submittedName>
</protein>
<gene>
    <name evidence="2" type="ORF">TA17220</name>
</gene>
<reference evidence="2 3" key="1">
    <citation type="journal article" date="2005" name="Science">
        <title>Genome of the host-cell transforming parasite Theileria annulata compared with T. parva.</title>
        <authorList>
            <person name="Pain A."/>
            <person name="Renauld H."/>
            <person name="Berriman M."/>
            <person name="Murphy L."/>
            <person name="Yeats C.A."/>
            <person name="Weir W."/>
            <person name="Kerhornou A."/>
            <person name="Aslett M."/>
            <person name="Bishop R."/>
            <person name="Bouchier C."/>
            <person name="Cochet M."/>
            <person name="Coulson R.M.R."/>
            <person name="Cronin A."/>
            <person name="de Villiers E.P."/>
            <person name="Fraser A."/>
            <person name="Fosker N."/>
            <person name="Gardner M."/>
            <person name="Goble A."/>
            <person name="Griffiths-Jones S."/>
            <person name="Harris D.E."/>
            <person name="Katzer F."/>
            <person name="Larke N."/>
            <person name="Lord A."/>
            <person name="Maser P."/>
            <person name="McKellar S."/>
            <person name="Mooney P."/>
            <person name="Morton F."/>
            <person name="Nene V."/>
            <person name="O'Neil S."/>
            <person name="Price C."/>
            <person name="Quail M.A."/>
            <person name="Rabbinowitsch E."/>
            <person name="Rawlings N.D."/>
            <person name="Rutter S."/>
            <person name="Saunders D."/>
            <person name="Seeger K."/>
            <person name="Shah T."/>
            <person name="Squares R."/>
            <person name="Squares S."/>
            <person name="Tivey A."/>
            <person name="Walker A.R."/>
            <person name="Woodward J."/>
            <person name="Dobbelaere D.A.E."/>
            <person name="Langsley G."/>
            <person name="Rajandream M.A."/>
            <person name="McKeever D."/>
            <person name="Shiels B."/>
            <person name="Tait A."/>
            <person name="Barrell B.G."/>
            <person name="Hall N."/>
        </authorList>
    </citation>
    <scope>NUCLEOTIDE SEQUENCE [LARGE SCALE GENOMIC DNA]</scope>
    <source>
        <strain evidence="3">Ankara</strain>
    </source>
</reference>
<organism evidence="2 3">
    <name type="scientific">Theileria annulata</name>
    <dbReference type="NCBI Taxonomy" id="5874"/>
    <lineage>
        <taxon>Eukaryota</taxon>
        <taxon>Sar</taxon>
        <taxon>Alveolata</taxon>
        <taxon>Apicomplexa</taxon>
        <taxon>Aconoidasida</taxon>
        <taxon>Piroplasmida</taxon>
        <taxon>Theileriidae</taxon>
        <taxon>Theileria</taxon>
    </lineage>
</organism>
<dbReference type="eggNOG" id="ENOG502QX1U">
    <property type="taxonomic scope" value="Eukaryota"/>
</dbReference>
<evidence type="ECO:0000313" key="3">
    <source>
        <dbReference type="Proteomes" id="UP000001950"/>
    </source>
</evidence>
<proteinExistence type="predicted"/>
<dbReference type="Proteomes" id="UP000001950">
    <property type="component" value="Chromosome 4"/>
</dbReference>
<dbReference type="VEuPathDB" id="PiroplasmaDB:TA17220"/>
<dbReference type="KEGG" id="tan:TA17220"/>
<accession>Q4UAQ3</accession>